<dbReference type="InterPro" id="IPR050570">
    <property type="entry name" value="Cell_wall_metabolism_enzyme"/>
</dbReference>
<feature type="domain" description="M23ase beta-sheet core" evidence="3">
    <location>
        <begin position="346"/>
        <end position="437"/>
    </location>
</feature>
<sequence length="444" mass="48986">MVIMLLAGAVSPGLAQRKRSAPAKSKTQLERERRATLKRIKETSRILAQTQEKKQASVGQLNAIQEKLVVQQGVIKNISSELRYIETDVQQTEGQVQQTRQSLTRLKAEYGRLIYTASKTANGYNRLMFLFAAESFNQFLLRLRYIRQYTEVRQAQAAQITRTEQHLNNQLAGLQEKKQEKGSLLNTQLSEKKTLTTLKVQQDQVITKLTQQEESLRKELVARQQAISRLDNLIALRVREEIARAAREAARRAAAAKARTAATAAAAAGRSPSTTSRTPASEAAEDAAAAKAERVDRVTLTPESAKLAASFNENRGSLPWPVGKGFISQRFGRHNHPVLKNVVVENRGVDIQTNSGEPVRAVFSGKVLTVASVPGMGTIIMVQHGDYFTVYAKLRSASVGEGQTVSAKQSIGTVSTNSEGTSEVQFQVWHNSANLNPENWLGRK</sequence>
<dbReference type="InterPro" id="IPR016047">
    <property type="entry name" value="M23ase_b-sheet_dom"/>
</dbReference>
<dbReference type="Proteomes" id="UP000197277">
    <property type="component" value="Unassembled WGS sequence"/>
</dbReference>
<feature type="compositionally biased region" description="Low complexity" evidence="2">
    <location>
        <begin position="264"/>
        <end position="290"/>
    </location>
</feature>
<reference evidence="4 5" key="1">
    <citation type="submission" date="2017-06" db="EMBL/GenBank/DDBJ databases">
        <title>Hymenobacter amundsenii sp. nov. isolated from regoliths in Antarctica.</title>
        <authorList>
            <person name="Sedlacek I."/>
            <person name="Kralova S."/>
            <person name="Pantucek R."/>
            <person name="Svec P."/>
            <person name="Holochova P."/>
            <person name="Stankova E."/>
            <person name="Vrbovska V."/>
            <person name="Busse H.-J."/>
        </authorList>
    </citation>
    <scope>NUCLEOTIDE SEQUENCE [LARGE SCALE GENOMIC DNA]</scope>
    <source>
        <strain evidence="4 5">CCM 8682</strain>
    </source>
</reference>
<dbReference type="AlphaFoldDB" id="A0A246FQH7"/>
<evidence type="ECO:0000256" key="2">
    <source>
        <dbReference type="SAM" id="MobiDB-lite"/>
    </source>
</evidence>
<evidence type="ECO:0000313" key="4">
    <source>
        <dbReference type="EMBL" id="OWP64977.1"/>
    </source>
</evidence>
<dbReference type="SUPFAM" id="SSF51261">
    <property type="entry name" value="Duplicated hybrid motif"/>
    <property type="match status" value="1"/>
</dbReference>
<dbReference type="Gene3D" id="6.10.250.3150">
    <property type="match status" value="1"/>
</dbReference>
<comment type="caution">
    <text evidence="4">The sequence shown here is derived from an EMBL/GenBank/DDBJ whole genome shotgun (WGS) entry which is preliminary data.</text>
</comment>
<dbReference type="InterPro" id="IPR011055">
    <property type="entry name" value="Dup_hybrid_motif"/>
</dbReference>
<dbReference type="Pfam" id="PF01551">
    <property type="entry name" value="Peptidase_M23"/>
    <property type="match status" value="1"/>
</dbReference>
<dbReference type="Gene3D" id="2.70.70.10">
    <property type="entry name" value="Glucose Permease (Domain IIA)"/>
    <property type="match status" value="1"/>
</dbReference>
<keyword evidence="5" id="KW-1185">Reference proteome</keyword>
<dbReference type="OrthoDB" id="9815884at2"/>
<feature type="region of interest" description="Disordered" evidence="2">
    <location>
        <begin position="264"/>
        <end position="296"/>
    </location>
</feature>
<name>A0A246FQH7_9BACT</name>
<organism evidence="4 5">
    <name type="scientific">Hymenobacter amundsenii</name>
    <dbReference type="NCBI Taxonomy" id="2006685"/>
    <lineage>
        <taxon>Bacteria</taxon>
        <taxon>Pseudomonadati</taxon>
        <taxon>Bacteroidota</taxon>
        <taxon>Cytophagia</taxon>
        <taxon>Cytophagales</taxon>
        <taxon>Hymenobacteraceae</taxon>
        <taxon>Hymenobacter</taxon>
    </lineage>
</organism>
<dbReference type="EMBL" id="NIRR01000001">
    <property type="protein sequence ID" value="OWP64977.1"/>
    <property type="molecule type" value="Genomic_DNA"/>
</dbReference>
<dbReference type="CDD" id="cd12797">
    <property type="entry name" value="M23_peptidase"/>
    <property type="match status" value="1"/>
</dbReference>
<keyword evidence="1" id="KW-0732">Signal</keyword>
<gene>
    <name evidence="4" type="ORF">CDA63_01055</name>
</gene>
<dbReference type="PANTHER" id="PTHR21666:SF289">
    <property type="entry name" value="L-ALA--D-GLU ENDOPEPTIDASE"/>
    <property type="match status" value="1"/>
</dbReference>
<evidence type="ECO:0000256" key="1">
    <source>
        <dbReference type="ARBA" id="ARBA00022729"/>
    </source>
</evidence>
<protein>
    <submittedName>
        <fullName evidence="4">Peptidase M23</fullName>
    </submittedName>
</protein>
<accession>A0A246FQH7</accession>
<dbReference type="GO" id="GO:0004222">
    <property type="term" value="F:metalloendopeptidase activity"/>
    <property type="evidence" value="ECO:0007669"/>
    <property type="project" value="TreeGrafter"/>
</dbReference>
<dbReference type="PANTHER" id="PTHR21666">
    <property type="entry name" value="PEPTIDASE-RELATED"/>
    <property type="match status" value="1"/>
</dbReference>
<evidence type="ECO:0000259" key="3">
    <source>
        <dbReference type="Pfam" id="PF01551"/>
    </source>
</evidence>
<evidence type="ECO:0000313" key="5">
    <source>
        <dbReference type="Proteomes" id="UP000197277"/>
    </source>
</evidence>
<proteinExistence type="predicted"/>